<keyword evidence="2" id="KW-1185">Reference proteome</keyword>
<sequence>MSSCLSSRACGFDLEHMIKWPCSSTSGRTTSNSSSPSSTFSESTNSPITISTRKPRTPRKRPNQTYNEAAALLSMACPNIFSTIHLTNRTSNPPKHHHRHFFNNPPELLLPFPVIENSGFLLRNMEKPCPLIIEPKVASSCPIETESSSVFVESSDGYGDDFDTESMLDEEMEQGIDSIMGDSNSVLEIDESNGVIASHFDTYYGYPMALGSVGKSELNFGFVMRNGARVLRKGDERNLGGFPAVKMVNISPPKSEKSPVGKKNNKKKKVEELMKSGSEFRQGNLNSGEESGIGKRFILKLDYDAVLNAWSDKGSPLPEEAPPSASSGADIHARAAHIDLFSENGGRTESAATRSMDNNHSKKIRYQVKNAGSDRRPRCKGRFVTKPNSPPSDEETWKPL</sequence>
<evidence type="ECO:0000313" key="1">
    <source>
        <dbReference type="EMBL" id="KAI3772127.1"/>
    </source>
</evidence>
<reference evidence="2" key="1">
    <citation type="journal article" date="2022" name="Mol. Ecol. Resour.">
        <title>The genomes of chicory, endive, great burdock and yacon provide insights into Asteraceae palaeo-polyploidization history and plant inulin production.</title>
        <authorList>
            <person name="Fan W."/>
            <person name="Wang S."/>
            <person name="Wang H."/>
            <person name="Wang A."/>
            <person name="Jiang F."/>
            <person name="Liu H."/>
            <person name="Zhao H."/>
            <person name="Xu D."/>
            <person name="Zhang Y."/>
        </authorList>
    </citation>
    <scope>NUCLEOTIDE SEQUENCE [LARGE SCALE GENOMIC DNA]</scope>
    <source>
        <strain evidence="2">cv. Niubang</strain>
    </source>
</reference>
<gene>
    <name evidence="1" type="ORF">L6452_03302</name>
</gene>
<evidence type="ECO:0000313" key="2">
    <source>
        <dbReference type="Proteomes" id="UP001055879"/>
    </source>
</evidence>
<protein>
    <submittedName>
        <fullName evidence="1">Uncharacterized protein</fullName>
    </submittedName>
</protein>
<reference evidence="1 2" key="2">
    <citation type="journal article" date="2022" name="Mol. Ecol. Resour.">
        <title>The genomes of chicory, endive, great burdock and yacon provide insights into Asteraceae paleo-polyploidization history and plant inulin production.</title>
        <authorList>
            <person name="Fan W."/>
            <person name="Wang S."/>
            <person name="Wang H."/>
            <person name="Wang A."/>
            <person name="Jiang F."/>
            <person name="Liu H."/>
            <person name="Zhao H."/>
            <person name="Xu D."/>
            <person name="Zhang Y."/>
        </authorList>
    </citation>
    <scope>NUCLEOTIDE SEQUENCE [LARGE SCALE GENOMIC DNA]</scope>
    <source>
        <strain evidence="2">cv. Niubang</strain>
    </source>
</reference>
<organism evidence="1 2">
    <name type="scientific">Arctium lappa</name>
    <name type="common">Greater burdock</name>
    <name type="synonym">Lappa major</name>
    <dbReference type="NCBI Taxonomy" id="4217"/>
    <lineage>
        <taxon>Eukaryota</taxon>
        <taxon>Viridiplantae</taxon>
        <taxon>Streptophyta</taxon>
        <taxon>Embryophyta</taxon>
        <taxon>Tracheophyta</taxon>
        <taxon>Spermatophyta</taxon>
        <taxon>Magnoliopsida</taxon>
        <taxon>eudicotyledons</taxon>
        <taxon>Gunneridae</taxon>
        <taxon>Pentapetalae</taxon>
        <taxon>asterids</taxon>
        <taxon>campanulids</taxon>
        <taxon>Asterales</taxon>
        <taxon>Asteraceae</taxon>
        <taxon>Carduoideae</taxon>
        <taxon>Cardueae</taxon>
        <taxon>Arctiinae</taxon>
        <taxon>Arctium</taxon>
    </lineage>
</organism>
<comment type="caution">
    <text evidence="1">The sequence shown here is derived from an EMBL/GenBank/DDBJ whole genome shotgun (WGS) entry which is preliminary data.</text>
</comment>
<dbReference type="EMBL" id="CM042047">
    <property type="protein sequence ID" value="KAI3772127.1"/>
    <property type="molecule type" value="Genomic_DNA"/>
</dbReference>
<proteinExistence type="predicted"/>
<accession>A0ACB9FLS4</accession>
<name>A0ACB9FLS4_ARCLA</name>
<dbReference type="Proteomes" id="UP001055879">
    <property type="component" value="Linkage Group LG01"/>
</dbReference>